<evidence type="ECO:0000256" key="4">
    <source>
        <dbReference type="ARBA" id="ARBA00022917"/>
    </source>
</evidence>
<evidence type="ECO:0000313" key="8">
    <source>
        <dbReference type="Proteomes" id="UP000310158"/>
    </source>
</evidence>
<evidence type="ECO:0000259" key="5">
    <source>
        <dbReference type="Pfam" id="PF00551"/>
    </source>
</evidence>
<dbReference type="PANTHER" id="PTHR11138:SF5">
    <property type="entry name" value="METHIONYL-TRNA FORMYLTRANSFERASE, MITOCHONDRIAL"/>
    <property type="match status" value="1"/>
</dbReference>
<dbReference type="SUPFAM" id="SSF53328">
    <property type="entry name" value="Formyltransferase"/>
    <property type="match status" value="1"/>
</dbReference>
<reference evidence="7 8" key="1">
    <citation type="submission" date="2019-02" db="EMBL/GenBank/DDBJ databases">
        <title>Genome sequencing of the rare red list fungi Bondarzewia mesenterica.</title>
        <authorList>
            <person name="Buettner E."/>
            <person name="Kellner H."/>
        </authorList>
    </citation>
    <scope>NUCLEOTIDE SEQUENCE [LARGE SCALE GENOMIC DNA]</scope>
    <source>
        <strain evidence="7 8">DSM 108281</strain>
    </source>
</reference>
<dbReference type="CDD" id="cd08646">
    <property type="entry name" value="FMT_core_Met-tRNA-FMT_N"/>
    <property type="match status" value="1"/>
</dbReference>
<organism evidence="7 8">
    <name type="scientific">Bondarzewia mesenterica</name>
    <dbReference type="NCBI Taxonomy" id="1095465"/>
    <lineage>
        <taxon>Eukaryota</taxon>
        <taxon>Fungi</taxon>
        <taxon>Dikarya</taxon>
        <taxon>Basidiomycota</taxon>
        <taxon>Agaricomycotina</taxon>
        <taxon>Agaricomycetes</taxon>
        <taxon>Russulales</taxon>
        <taxon>Bondarzewiaceae</taxon>
        <taxon>Bondarzewia</taxon>
    </lineage>
</organism>
<keyword evidence="8" id="KW-1185">Reference proteome</keyword>
<accession>A0A4S4M2Y9</accession>
<comment type="similarity">
    <text evidence="1">Belongs to the Fmt family.</text>
</comment>
<feature type="domain" description="Formyl transferase C-terminal" evidence="6">
    <location>
        <begin position="231"/>
        <end position="331"/>
    </location>
</feature>
<dbReference type="EC" id="2.1.2.9" evidence="2"/>
<gene>
    <name evidence="7" type="ORF">EW146_g2310</name>
</gene>
<dbReference type="Pfam" id="PF02911">
    <property type="entry name" value="Formyl_trans_C"/>
    <property type="match status" value="1"/>
</dbReference>
<sequence>MQKVLKATQRRDKDDSNISRYRRLGTDMDCYASGSVGGKASVRTVHLRTAHLKLIGENLDLPVHTIPHEKGDFKQWKPPSPFYPTPSIPPSNHLLVTASFGRILPRSLLQLFHPSRRLNVHPSLLPKYRGPAPIQHAILNGEKETGVCVIEMLERAKGIDTGDIWGLKSVPIPENSTFLTLREKLAREGGDLLVSVLRDMLSKTVASIPQIVSPNTPTAPLVTASLCRPEFDKQTACELVRLDRAISHQKPITTLMFQSDRSVQLHKLFDVTPSIDSSEDFKLPETPGVARYDPSKKAVLVRCANGSVLGVSNLKSQDRKLVPAKEWWNGIPKEWKEMDGCVHFV</sequence>
<comment type="caution">
    <text evidence="7">The sequence shown here is derived from an EMBL/GenBank/DDBJ whole genome shotgun (WGS) entry which is preliminary data.</text>
</comment>
<dbReference type="AlphaFoldDB" id="A0A4S4M2Y9"/>
<dbReference type="InterPro" id="IPR002376">
    <property type="entry name" value="Formyl_transf_N"/>
</dbReference>
<evidence type="ECO:0000256" key="2">
    <source>
        <dbReference type="ARBA" id="ARBA00012261"/>
    </source>
</evidence>
<proteinExistence type="inferred from homology"/>
<evidence type="ECO:0000256" key="3">
    <source>
        <dbReference type="ARBA" id="ARBA00022679"/>
    </source>
</evidence>
<evidence type="ECO:0000259" key="6">
    <source>
        <dbReference type="Pfam" id="PF02911"/>
    </source>
</evidence>
<dbReference type="InterPro" id="IPR041711">
    <property type="entry name" value="Met-tRNA-FMT_N"/>
</dbReference>
<name>A0A4S4M2Y9_9AGAM</name>
<dbReference type="PANTHER" id="PTHR11138">
    <property type="entry name" value="METHIONYL-TRNA FORMYLTRANSFERASE"/>
    <property type="match status" value="1"/>
</dbReference>
<dbReference type="GO" id="GO:0004479">
    <property type="term" value="F:methionyl-tRNA formyltransferase activity"/>
    <property type="evidence" value="ECO:0007669"/>
    <property type="project" value="UniProtKB-EC"/>
</dbReference>
<dbReference type="InterPro" id="IPR005793">
    <property type="entry name" value="Formyl_trans_C"/>
</dbReference>
<dbReference type="GO" id="GO:0005739">
    <property type="term" value="C:mitochondrion"/>
    <property type="evidence" value="ECO:0007669"/>
    <property type="project" value="TreeGrafter"/>
</dbReference>
<dbReference type="OrthoDB" id="10268103at2759"/>
<keyword evidence="3" id="KW-0808">Transferase</keyword>
<evidence type="ECO:0000313" key="7">
    <source>
        <dbReference type="EMBL" id="THH18728.1"/>
    </source>
</evidence>
<dbReference type="Pfam" id="PF00551">
    <property type="entry name" value="Formyl_trans_N"/>
    <property type="match status" value="1"/>
</dbReference>
<dbReference type="Gene3D" id="3.40.50.12230">
    <property type="match status" value="1"/>
</dbReference>
<protein>
    <recommendedName>
        <fullName evidence="2">methionyl-tRNA formyltransferase</fullName>
        <ecNumber evidence="2">2.1.2.9</ecNumber>
    </recommendedName>
</protein>
<evidence type="ECO:0000256" key="1">
    <source>
        <dbReference type="ARBA" id="ARBA00010699"/>
    </source>
</evidence>
<keyword evidence="4" id="KW-0648">Protein biosynthesis</keyword>
<dbReference type="EMBL" id="SGPL01000066">
    <property type="protein sequence ID" value="THH18728.1"/>
    <property type="molecule type" value="Genomic_DNA"/>
</dbReference>
<feature type="domain" description="Formyl transferase N-terminal" evidence="5">
    <location>
        <begin position="94"/>
        <end position="197"/>
    </location>
</feature>
<dbReference type="InterPro" id="IPR036477">
    <property type="entry name" value="Formyl_transf_N_sf"/>
</dbReference>
<dbReference type="Proteomes" id="UP000310158">
    <property type="component" value="Unassembled WGS sequence"/>
</dbReference>